<comment type="caution">
    <text evidence="3">The sequence shown here is derived from an EMBL/GenBank/DDBJ whole genome shotgun (WGS) entry which is preliminary data.</text>
</comment>
<name>A0ABQ5HHD5_9ASTR</name>
<keyword evidence="4" id="KW-1185">Reference proteome</keyword>
<keyword evidence="1" id="KW-0175">Coiled coil</keyword>
<reference evidence="3" key="1">
    <citation type="journal article" date="2022" name="Int. J. Mol. Sci.">
        <title>Draft Genome of Tanacetum Coccineum: Genomic Comparison of Closely Related Tanacetum-Family Plants.</title>
        <authorList>
            <person name="Yamashiro T."/>
            <person name="Shiraishi A."/>
            <person name="Nakayama K."/>
            <person name="Satake H."/>
        </authorList>
    </citation>
    <scope>NUCLEOTIDE SEQUENCE</scope>
</reference>
<evidence type="ECO:0000313" key="4">
    <source>
        <dbReference type="Proteomes" id="UP001151760"/>
    </source>
</evidence>
<feature type="region of interest" description="Disordered" evidence="2">
    <location>
        <begin position="71"/>
        <end position="104"/>
    </location>
</feature>
<organism evidence="3 4">
    <name type="scientific">Tanacetum coccineum</name>
    <dbReference type="NCBI Taxonomy" id="301880"/>
    <lineage>
        <taxon>Eukaryota</taxon>
        <taxon>Viridiplantae</taxon>
        <taxon>Streptophyta</taxon>
        <taxon>Embryophyta</taxon>
        <taxon>Tracheophyta</taxon>
        <taxon>Spermatophyta</taxon>
        <taxon>Magnoliopsida</taxon>
        <taxon>eudicotyledons</taxon>
        <taxon>Gunneridae</taxon>
        <taxon>Pentapetalae</taxon>
        <taxon>asterids</taxon>
        <taxon>campanulids</taxon>
        <taxon>Asterales</taxon>
        <taxon>Asteraceae</taxon>
        <taxon>Asteroideae</taxon>
        <taxon>Anthemideae</taxon>
        <taxon>Anthemidinae</taxon>
        <taxon>Tanacetum</taxon>
    </lineage>
</organism>
<feature type="region of interest" description="Disordered" evidence="2">
    <location>
        <begin position="136"/>
        <end position="184"/>
    </location>
</feature>
<reference evidence="3" key="2">
    <citation type="submission" date="2022-01" db="EMBL/GenBank/DDBJ databases">
        <authorList>
            <person name="Yamashiro T."/>
            <person name="Shiraishi A."/>
            <person name="Satake H."/>
            <person name="Nakayama K."/>
        </authorList>
    </citation>
    <scope>NUCLEOTIDE SEQUENCE</scope>
</reference>
<dbReference type="EMBL" id="BQNB010019595">
    <property type="protein sequence ID" value="GJT86959.1"/>
    <property type="molecule type" value="Genomic_DNA"/>
</dbReference>
<proteinExistence type="predicted"/>
<sequence length="308" mass="35521">MPTDVKCYVVSLDAQLKVSGNEVLKFVVLELLLDIFDHLQLFANGWKLDGYQADGRSCVVLKMVLVGQMDSPPQSPNHVFNFPENEEEFEEDPQEDPEEEMEEWDDMDIIEEEEEDPEEDPEEWDDVEAVEQVDEIPHPVTPPRNPTAVPHSSPEQSSESEDNDLANSDEAQDVSPPKSTYEIGSTSNAHATVSAPMIITSVDEPVSQVEELSRNVHYLLRESGIKGKEAKVLKTEMKKLAKHMDSWDKDFKNEWLYTCKLEKKLCEVEDKVEKKEEEKVEMKKYVTELERMKECMEEMKGKWELMDY</sequence>
<dbReference type="Proteomes" id="UP001151760">
    <property type="component" value="Unassembled WGS sequence"/>
</dbReference>
<evidence type="ECO:0000313" key="3">
    <source>
        <dbReference type="EMBL" id="GJT86959.1"/>
    </source>
</evidence>
<evidence type="ECO:0000256" key="2">
    <source>
        <dbReference type="SAM" id="MobiDB-lite"/>
    </source>
</evidence>
<gene>
    <name evidence="3" type="ORF">Tco_1068676</name>
</gene>
<feature type="coiled-coil region" evidence="1">
    <location>
        <begin position="272"/>
        <end position="302"/>
    </location>
</feature>
<protein>
    <submittedName>
        <fullName evidence="3">Uncharacterized protein</fullName>
    </submittedName>
</protein>
<accession>A0ABQ5HHD5</accession>
<feature type="compositionally biased region" description="Acidic residues" evidence="2">
    <location>
        <begin position="84"/>
        <end position="104"/>
    </location>
</feature>
<evidence type="ECO:0000256" key="1">
    <source>
        <dbReference type="SAM" id="Coils"/>
    </source>
</evidence>